<gene>
    <name evidence="1" type="ORF">SAMN04488554_3834</name>
</gene>
<sequence length="50" mass="5318">MEAIRLISDGSIPARPLISHVLPVERAAEAFDVLRSGGAMKVLVDCRGEA</sequence>
<dbReference type="Gene3D" id="3.90.180.10">
    <property type="entry name" value="Medium-chain alcohol dehydrogenases, catalytic domain"/>
    <property type="match status" value="1"/>
</dbReference>
<dbReference type="RefSeq" id="WP_175477221.1">
    <property type="nucleotide sequence ID" value="NZ_FNTX01000002.1"/>
</dbReference>
<keyword evidence="2" id="KW-1185">Reference proteome</keyword>
<reference evidence="2" key="1">
    <citation type="submission" date="2016-10" db="EMBL/GenBank/DDBJ databases">
        <authorList>
            <person name="Varghese N."/>
            <person name="Submissions S."/>
        </authorList>
    </citation>
    <scope>NUCLEOTIDE SEQUENCE [LARGE SCALE GENOMIC DNA]</scope>
    <source>
        <strain evidence="2">DSM 21368</strain>
    </source>
</reference>
<dbReference type="STRING" id="648782.SAMN04488554_3834"/>
<proteinExistence type="predicted"/>
<organism evidence="1 2">
    <name type="scientific">Ruania alba</name>
    <dbReference type="NCBI Taxonomy" id="648782"/>
    <lineage>
        <taxon>Bacteria</taxon>
        <taxon>Bacillati</taxon>
        <taxon>Actinomycetota</taxon>
        <taxon>Actinomycetes</taxon>
        <taxon>Micrococcales</taxon>
        <taxon>Ruaniaceae</taxon>
        <taxon>Ruania</taxon>
    </lineage>
</organism>
<protein>
    <recommendedName>
        <fullName evidence="3">Alcohol dehydrogenase</fullName>
    </recommendedName>
</protein>
<dbReference type="EMBL" id="FNTX01000002">
    <property type="protein sequence ID" value="SEE95304.1"/>
    <property type="molecule type" value="Genomic_DNA"/>
</dbReference>
<evidence type="ECO:0008006" key="3">
    <source>
        <dbReference type="Google" id="ProtNLM"/>
    </source>
</evidence>
<evidence type="ECO:0000313" key="2">
    <source>
        <dbReference type="Proteomes" id="UP000199220"/>
    </source>
</evidence>
<evidence type="ECO:0000313" key="1">
    <source>
        <dbReference type="EMBL" id="SEE95304.1"/>
    </source>
</evidence>
<dbReference type="AlphaFoldDB" id="A0A1H5N157"/>
<name>A0A1H5N157_9MICO</name>
<dbReference type="Proteomes" id="UP000199220">
    <property type="component" value="Unassembled WGS sequence"/>
</dbReference>
<accession>A0A1H5N157</accession>